<evidence type="ECO:0000256" key="1">
    <source>
        <dbReference type="SAM" id="MobiDB-lite"/>
    </source>
</evidence>
<feature type="compositionally biased region" description="Basic and acidic residues" evidence="1">
    <location>
        <begin position="75"/>
        <end position="86"/>
    </location>
</feature>
<proteinExistence type="predicted"/>
<feature type="compositionally biased region" description="Basic and acidic residues" evidence="1">
    <location>
        <begin position="385"/>
        <end position="396"/>
    </location>
</feature>
<keyword evidence="3" id="KW-1185">Reference proteome</keyword>
<sequence length="496" mass="55450">MTTQHDSGQYGIQLKYRHSQSYSNGQTAHRAAGEFRAYLRRSWKTRTAYSCLLPRLAWVDPTVAYAPASGSRKPPHQDKAIVHGETQKTAQNRWPKEDDEMAATREEGLPRLTVGWTTVGTPRPRSRSEEAIRATLTRTPSASSFLRARRAVFSSVKIRSNCRLLHDERKSDSGKYVKHKSFLPRPSPSFSFFLIDEEASWAARAVTHLLAVLEYLELVLEAGGLVAQVGDPVARLRHELAVVGQTLLAAQHRDLRLEVGRRHIRCTRHRRLQHANVAVDWLSLRKRRGGRPRWRCVRGIFSPWWLVADSPLFLVQTSPPPPPCSVTPLFKSAVKGLVGRPVVARQLHVNHTLTPPPRTMLESCVSRRRAHSARELRARGLEGDIEVNMERRRNEGAGETGDTRGNPPTNDIVRHDSHLRKSGDPAGGAAIAERLARSPPTKANRAGRCRWSAGILEDLPFPPPLHSGAAPYSLQSLSSALKISLLRVKQISLLTR</sequence>
<dbReference type="Proteomes" id="UP001159363">
    <property type="component" value="Chromosome 3"/>
</dbReference>
<dbReference type="EMBL" id="JARBHB010000003">
    <property type="protein sequence ID" value="KAJ8888611.1"/>
    <property type="molecule type" value="Genomic_DNA"/>
</dbReference>
<gene>
    <name evidence="2" type="ORF">PR048_008103</name>
</gene>
<accession>A0ABQ9HW50</accession>
<protein>
    <submittedName>
        <fullName evidence="2">Uncharacterized protein</fullName>
    </submittedName>
</protein>
<reference evidence="2 3" key="1">
    <citation type="submission" date="2023-02" db="EMBL/GenBank/DDBJ databases">
        <title>LHISI_Scaffold_Assembly.</title>
        <authorList>
            <person name="Stuart O.P."/>
            <person name="Cleave R."/>
            <person name="Magrath M.J.L."/>
            <person name="Mikheyev A.S."/>
        </authorList>
    </citation>
    <scope>NUCLEOTIDE SEQUENCE [LARGE SCALE GENOMIC DNA]</scope>
    <source>
        <strain evidence="2">Daus_M_001</strain>
        <tissue evidence="2">Leg muscle</tissue>
    </source>
</reference>
<evidence type="ECO:0000313" key="2">
    <source>
        <dbReference type="EMBL" id="KAJ8888611.1"/>
    </source>
</evidence>
<organism evidence="2 3">
    <name type="scientific">Dryococelus australis</name>
    <dbReference type="NCBI Taxonomy" id="614101"/>
    <lineage>
        <taxon>Eukaryota</taxon>
        <taxon>Metazoa</taxon>
        <taxon>Ecdysozoa</taxon>
        <taxon>Arthropoda</taxon>
        <taxon>Hexapoda</taxon>
        <taxon>Insecta</taxon>
        <taxon>Pterygota</taxon>
        <taxon>Neoptera</taxon>
        <taxon>Polyneoptera</taxon>
        <taxon>Phasmatodea</taxon>
        <taxon>Verophasmatodea</taxon>
        <taxon>Anareolatae</taxon>
        <taxon>Phasmatidae</taxon>
        <taxon>Eurycanthinae</taxon>
        <taxon>Dryococelus</taxon>
    </lineage>
</organism>
<feature type="region of interest" description="Disordered" evidence="1">
    <location>
        <begin position="385"/>
        <end position="426"/>
    </location>
</feature>
<feature type="region of interest" description="Disordered" evidence="1">
    <location>
        <begin position="68"/>
        <end position="98"/>
    </location>
</feature>
<comment type="caution">
    <text evidence="2">The sequence shown here is derived from an EMBL/GenBank/DDBJ whole genome shotgun (WGS) entry which is preliminary data.</text>
</comment>
<name>A0ABQ9HW50_9NEOP</name>
<feature type="compositionally biased region" description="Basic and acidic residues" evidence="1">
    <location>
        <begin position="412"/>
        <end position="423"/>
    </location>
</feature>
<evidence type="ECO:0000313" key="3">
    <source>
        <dbReference type="Proteomes" id="UP001159363"/>
    </source>
</evidence>